<organism evidence="2 3">
    <name type="scientific">Winmispira thermophila (strain ATCC 700085 / DSM 6578 / Z-1203)</name>
    <name type="common">Spirochaeta thermophila</name>
    <dbReference type="NCBI Taxonomy" id="869211"/>
    <lineage>
        <taxon>Bacteria</taxon>
        <taxon>Pseudomonadati</taxon>
        <taxon>Spirochaetota</taxon>
        <taxon>Spirochaetia</taxon>
        <taxon>Winmispirales</taxon>
        <taxon>Winmispiraceae</taxon>
        <taxon>Winmispira</taxon>
    </lineage>
</organism>
<gene>
    <name evidence="2" type="ordered locus">Spith_0973</name>
</gene>
<reference evidence="2 3" key="1">
    <citation type="submission" date="2011-06" db="EMBL/GenBank/DDBJ databases">
        <title>The complete genome of Spirochaeta thermophila DSM 6578.</title>
        <authorList>
            <consortium name="US DOE Joint Genome Institute (JGI-PGF)"/>
            <person name="Lucas S."/>
            <person name="Lapidus A."/>
            <person name="Bruce D."/>
            <person name="Goodwin L."/>
            <person name="Pitluck S."/>
            <person name="Peters L."/>
            <person name="Kyrpides N."/>
            <person name="Mavromatis K."/>
            <person name="Ivanova N."/>
            <person name="Mikailova N."/>
            <person name="Pagani I."/>
            <person name="Chertkov O."/>
            <person name="Detter J.C."/>
            <person name="Tapia R."/>
            <person name="Han C."/>
            <person name="Land M."/>
            <person name="Hauser L."/>
            <person name="Markowitz V."/>
            <person name="Cheng J.-F."/>
            <person name="Hugenholtz P."/>
            <person name="Woyke T."/>
            <person name="Wu D."/>
            <person name="Spring S."/>
            <person name="Merkhoffer B."/>
            <person name="Schneider S."/>
            <person name="Klenk H.-P."/>
            <person name="Eisen J.A."/>
        </authorList>
    </citation>
    <scope>NUCLEOTIDE SEQUENCE [LARGE SCALE GENOMIC DNA]</scope>
    <source>
        <strain evidence="3">ATCC 700085 / DSM 6578 / Z-1203</strain>
    </source>
</reference>
<dbReference type="AlphaFoldDB" id="G0GCV4"/>
<dbReference type="Proteomes" id="UP000007254">
    <property type="component" value="Chromosome"/>
</dbReference>
<sequence length="504" mass="58924">MESFITIFLYSFLIALPLLLIPLLMRFLVSTVVLLRARRKFFPLAESRLETGWNEEDRILLHKMEQYIRERIKTYSLLPFNLLQDIKELLLTIETHYHPDIERSRTPRTLRYSFSIRRLLECTYLALDDLILRSRKTLWFSTIKRIRLIWFYRTRHVQAFYSALMKWKPIRILWRSRILGKIIALTFLLLAFPVIGLPAILLYSIRSTVSSLLIEGMYRLFYASLLYQISYYGLFLYGRKNPLISDRIEKLSPQTLREQARRIEERLATFWKSETTPIFPEALETYQRTLKEIGLPEDPVFTHREAPSFFQHLSTTLQSLLHSAGKAYQEMIIPPQESRSYLDELLLIYSRTGSLYAPSGVEPLFHIRIGHLLTGAHALSVLLLSLLYGIPGGKFLSGSITVEFIVGVQETIQRPPVKTAMDVVTGNLRQFGLLRKVGILRQGIQGLRRLGHVVTEFVLPPAFRFIQDVFRQEIYYRTGRLLLYTWEESSLKHPPLALFDLLPR</sequence>
<name>G0GCV4_WINT7</name>
<feature type="transmembrane region" description="Helical" evidence="1">
    <location>
        <begin position="217"/>
        <end position="237"/>
    </location>
</feature>
<protein>
    <submittedName>
        <fullName evidence="2">Uncharacterized protein</fullName>
    </submittedName>
</protein>
<proteinExistence type="predicted"/>
<keyword evidence="1" id="KW-0472">Membrane</keyword>
<keyword evidence="1" id="KW-0812">Transmembrane</keyword>
<keyword evidence="1" id="KW-1133">Transmembrane helix</keyword>
<dbReference type="HOGENOM" id="CLU_540686_0_0_12"/>
<keyword evidence="3" id="KW-1185">Reference proteome</keyword>
<feature type="transmembrane region" description="Helical" evidence="1">
    <location>
        <begin position="178"/>
        <end position="205"/>
    </location>
</feature>
<evidence type="ECO:0000256" key="1">
    <source>
        <dbReference type="SAM" id="Phobius"/>
    </source>
</evidence>
<dbReference type="OrthoDB" id="9822248at2"/>
<dbReference type="STRING" id="869211.Spith_0973"/>
<accession>G0GCV4</accession>
<dbReference type="RefSeq" id="WP_014624606.1">
    <property type="nucleotide sequence ID" value="NC_017583.1"/>
</dbReference>
<dbReference type="KEGG" id="stq:Spith_0973"/>
<dbReference type="EMBL" id="CP002903">
    <property type="protein sequence ID" value="AEJ61246.1"/>
    <property type="molecule type" value="Genomic_DNA"/>
</dbReference>
<feature type="transmembrane region" description="Helical" evidence="1">
    <location>
        <begin position="12"/>
        <end position="35"/>
    </location>
</feature>
<evidence type="ECO:0000313" key="3">
    <source>
        <dbReference type="Proteomes" id="UP000007254"/>
    </source>
</evidence>
<evidence type="ECO:0000313" key="2">
    <source>
        <dbReference type="EMBL" id="AEJ61246.1"/>
    </source>
</evidence>